<comment type="caution">
    <text evidence="2">The sequence shown here is derived from an EMBL/GenBank/DDBJ whole genome shotgun (WGS) entry which is preliminary data.</text>
</comment>
<dbReference type="Gene3D" id="3.40.50.150">
    <property type="entry name" value="Vaccinia Virus protein VP39"/>
    <property type="match status" value="1"/>
</dbReference>
<accession>A0A815IRN1</accession>
<evidence type="ECO:0000313" key="2">
    <source>
        <dbReference type="EMBL" id="CAF1372494.1"/>
    </source>
</evidence>
<dbReference type="InterPro" id="IPR025714">
    <property type="entry name" value="Methyltranfer_dom"/>
</dbReference>
<dbReference type="PANTHER" id="PTHR32026:SF10">
    <property type="entry name" value="METHYLTRANSFERASE-LIKE PROTEIN 24-RELATED"/>
    <property type="match status" value="1"/>
</dbReference>
<sequence length="339" mass="39676">MTYTKKKILLVGVLLGIYTYTIVTYFTPWFAEKTYWTAFDYIHFKEASRTPINITDYIHSPLSPGLKWCSSNPFLDSYDRKTVFYMEHIWYKWSETQLQSVYDILTKVALSRNTTDGYITHMAYPEKTHLPCSNKYGLVRYGKSLGTGKVLCGIATIPPSAKCIIYSLGSNNNFEFEQAIIEQTSCQVHTYDCTSSPPKVPIKGLTFHNVCMGEQTNLQQHIFPYSVRKEKLYNNETVIFKRFSQIVQENNHDHVHVLKMDIEGAEYGVFADIFNSSKGINLPFQISFESHWWYHDFYHAILHQHMFNQLWKKGYRFLYHELNPGDPSCVEWTLMRVFC</sequence>
<evidence type="ECO:0000259" key="1">
    <source>
        <dbReference type="Pfam" id="PF13383"/>
    </source>
</evidence>
<dbReference type="EMBL" id="CAJNOG010000860">
    <property type="protein sequence ID" value="CAF1372494.1"/>
    <property type="molecule type" value="Genomic_DNA"/>
</dbReference>
<evidence type="ECO:0000313" key="3">
    <source>
        <dbReference type="Proteomes" id="UP000663845"/>
    </source>
</evidence>
<dbReference type="Pfam" id="PF13383">
    <property type="entry name" value="Methyltransf_22"/>
    <property type="match status" value="1"/>
</dbReference>
<dbReference type="InterPro" id="IPR029063">
    <property type="entry name" value="SAM-dependent_MTases_sf"/>
</dbReference>
<gene>
    <name evidence="2" type="ORF">JYZ213_LOCUS36203</name>
</gene>
<reference evidence="2" key="1">
    <citation type="submission" date="2021-02" db="EMBL/GenBank/DDBJ databases">
        <authorList>
            <person name="Nowell W R."/>
        </authorList>
    </citation>
    <scope>NUCLEOTIDE SEQUENCE</scope>
</reference>
<dbReference type="InterPro" id="IPR026913">
    <property type="entry name" value="METTL24"/>
</dbReference>
<dbReference type="PANTHER" id="PTHR32026">
    <property type="entry name" value="METHYLTRANSFERASE-LIKE PROTEIN 24"/>
    <property type="match status" value="1"/>
</dbReference>
<dbReference type="AlphaFoldDB" id="A0A815IRN1"/>
<organism evidence="2 3">
    <name type="scientific">Adineta steineri</name>
    <dbReference type="NCBI Taxonomy" id="433720"/>
    <lineage>
        <taxon>Eukaryota</taxon>
        <taxon>Metazoa</taxon>
        <taxon>Spiralia</taxon>
        <taxon>Gnathifera</taxon>
        <taxon>Rotifera</taxon>
        <taxon>Eurotatoria</taxon>
        <taxon>Bdelloidea</taxon>
        <taxon>Adinetida</taxon>
        <taxon>Adinetidae</taxon>
        <taxon>Adineta</taxon>
    </lineage>
</organism>
<protein>
    <recommendedName>
        <fullName evidence="1">Methyltransferase domain-containing protein</fullName>
    </recommendedName>
</protein>
<feature type="domain" description="Methyltransferase" evidence="1">
    <location>
        <begin position="140"/>
        <end position="334"/>
    </location>
</feature>
<name>A0A815IRN1_9BILA</name>
<dbReference type="Proteomes" id="UP000663845">
    <property type="component" value="Unassembled WGS sequence"/>
</dbReference>
<proteinExistence type="predicted"/>
<dbReference type="SUPFAM" id="SSF53335">
    <property type="entry name" value="S-adenosyl-L-methionine-dependent methyltransferases"/>
    <property type="match status" value="1"/>
</dbReference>